<keyword evidence="5" id="KW-1185">Reference proteome</keyword>
<dbReference type="PRINTS" id="PR00793">
    <property type="entry name" value="PROAMNOPTASE"/>
</dbReference>
<sequence length="299" mass="34375">MKSLLPIRGTRLYVEEYNDTCEEALLYLHGGPGASCVDFCYHQAKELSATVRVIAFDQRGVLRSDPISEGETFGIQDIIEDCEALRIHLGIRQWTVLGHSFGGYVAFNYAVQYPSSVKKVIFETPSFDIKSSMNNFIQRAMPIFQSLNHQEGIQNCNQYLEGDFSASELWNAWGEIGQQLGEHREHLYFKGMNPEEYNELVDRLVPPGELWERGQIHINKLQEEGEFFKSLLPKLHKLTQPSLLITGVFDPVCTVEQQETYRQQIPNHSIITFDKSAHFPRLEEPEKYKQAIISFIKQN</sequence>
<evidence type="ECO:0000256" key="2">
    <source>
        <dbReference type="ARBA" id="ARBA00022801"/>
    </source>
</evidence>
<evidence type="ECO:0000256" key="1">
    <source>
        <dbReference type="ARBA" id="ARBA00010088"/>
    </source>
</evidence>
<dbReference type="SUPFAM" id="SSF53474">
    <property type="entry name" value="alpha/beta-Hydrolases"/>
    <property type="match status" value="1"/>
</dbReference>
<comment type="similarity">
    <text evidence="1">Belongs to the peptidase S33 family.</text>
</comment>
<dbReference type="GO" id="GO:0016787">
    <property type="term" value="F:hydrolase activity"/>
    <property type="evidence" value="ECO:0007669"/>
    <property type="project" value="UniProtKB-KW"/>
</dbReference>
<dbReference type="PANTHER" id="PTHR43798">
    <property type="entry name" value="MONOACYLGLYCEROL LIPASE"/>
    <property type="match status" value="1"/>
</dbReference>
<protein>
    <submittedName>
        <fullName evidence="4">Alpha/beta hydrolase</fullName>
    </submittedName>
</protein>
<dbReference type="InterPro" id="IPR029058">
    <property type="entry name" value="AB_hydrolase_fold"/>
</dbReference>
<feature type="domain" description="AB hydrolase-1" evidence="3">
    <location>
        <begin position="24"/>
        <end position="285"/>
    </location>
</feature>
<dbReference type="InterPro" id="IPR002410">
    <property type="entry name" value="Peptidase_S33"/>
</dbReference>
<comment type="caution">
    <text evidence="4">The sequence shown here is derived from an EMBL/GenBank/DDBJ whole genome shotgun (WGS) entry which is preliminary data.</text>
</comment>
<keyword evidence="2 4" id="KW-0378">Hydrolase</keyword>
<dbReference type="Pfam" id="PF00561">
    <property type="entry name" value="Abhydrolase_1"/>
    <property type="match status" value="1"/>
</dbReference>
<organism evidence="4 5">
    <name type="scientific">Paenibacillus gallinarum</name>
    <dbReference type="NCBI Taxonomy" id="2762232"/>
    <lineage>
        <taxon>Bacteria</taxon>
        <taxon>Bacillati</taxon>
        <taxon>Bacillota</taxon>
        <taxon>Bacilli</taxon>
        <taxon>Bacillales</taxon>
        <taxon>Paenibacillaceae</taxon>
        <taxon>Paenibacillus</taxon>
    </lineage>
</organism>
<dbReference type="PANTHER" id="PTHR43798:SF33">
    <property type="entry name" value="HYDROLASE, PUTATIVE (AFU_ORTHOLOGUE AFUA_2G14860)-RELATED"/>
    <property type="match status" value="1"/>
</dbReference>
<evidence type="ECO:0000259" key="3">
    <source>
        <dbReference type="Pfam" id="PF00561"/>
    </source>
</evidence>
<dbReference type="InterPro" id="IPR000073">
    <property type="entry name" value="AB_hydrolase_1"/>
</dbReference>
<dbReference type="Proteomes" id="UP000608071">
    <property type="component" value="Unassembled WGS sequence"/>
</dbReference>
<dbReference type="RefSeq" id="WP_191800926.1">
    <property type="nucleotide sequence ID" value="NZ_JACSQL010000006.1"/>
</dbReference>
<dbReference type="Gene3D" id="3.40.50.1820">
    <property type="entry name" value="alpha/beta hydrolase"/>
    <property type="match status" value="1"/>
</dbReference>
<dbReference type="PRINTS" id="PR00111">
    <property type="entry name" value="ABHYDROLASE"/>
</dbReference>
<proteinExistence type="inferred from homology"/>
<accession>A0ABR8T1I6</accession>
<name>A0ABR8T1I6_9BACL</name>
<evidence type="ECO:0000313" key="5">
    <source>
        <dbReference type="Proteomes" id="UP000608071"/>
    </source>
</evidence>
<evidence type="ECO:0000313" key="4">
    <source>
        <dbReference type="EMBL" id="MBD7969164.1"/>
    </source>
</evidence>
<gene>
    <name evidence="4" type="ORF">H9647_13890</name>
</gene>
<reference evidence="4 5" key="1">
    <citation type="submission" date="2020-08" db="EMBL/GenBank/DDBJ databases">
        <title>A Genomic Blueprint of the Chicken Gut Microbiome.</title>
        <authorList>
            <person name="Gilroy R."/>
            <person name="Ravi A."/>
            <person name="Getino M."/>
            <person name="Pursley I."/>
            <person name="Horton D.L."/>
            <person name="Alikhan N.-F."/>
            <person name="Baker D."/>
            <person name="Gharbi K."/>
            <person name="Hall N."/>
            <person name="Watson M."/>
            <person name="Adriaenssens E.M."/>
            <person name="Foster-Nyarko E."/>
            <person name="Jarju S."/>
            <person name="Secka A."/>
            <person name="Antonio M."/>
            <person name="Oren A."/>
            <person name="Chaudhuri R."/>
            <person name="La Ragione R.M."/>
            <person name="Hildebrand F."/>
            <person name="Pallen M.J."/>
        </authorList>
    </citation>
    <scope>NUCLEOTIDE SEQUENCE [LARGE SCALE GENOMIC DNA]</scope>
    <source>
        <strain evidence="4 5">Sa2BVA9</strain>
    </source>
</reference>
<dbReference type="InterPro" id="IPR050266">
    <property type="entry name" value="AB_hydrolase_sf"/>
</dbReference>
<dbReference type="EMBL" id="JACSQL010000006">
    <property type="protein sequence ID" value="MBD7969164.1"/>
    <property type="molecule type" value="Genomic_DNA"/>
</dbReference>